<organism evidence="1 2">
    <name type="scientific">Miscanthus lutarioriparius</name>
    <dbReference type="NCBI Taxonomy" id="422564"/>
    <lineage>
        <taxon>Eukaryota</taxon>
        <taxon>Viridiplantae</taxon>
        <taxon>Streptophyta</taxon>
        <taxon>Embryophyta</taxon>
        <taxon>Tracheophyta</taxon>
        <taxon>Spermatophyta</taxon>
        <taxon>Magnoliopsida</taxon>
        <taxon>Liliopsida</taxon>
        <taxon>Poales</taxon>
        <taxon>Poaceae</taxon>
        <taxon>PACMAD clade</taxon>
        <taxon>Panicoideae</taxon>
        <taxon>Andropogonodae</taxon>
        <taxon>Andropogoneae</taxon>
        <taxon>Saccharinae</taxon>
        <taxon>Miscanthus</taxon>
    </lineage>
</organism>
<accession>A0A811Q8G2</accession>
<comment type="caution">
    <text evidence="1">The sequence shown here is derived from an EMBL/GenBank/DDBJ whole genome shotgun (WGS) entry which is preliminary data.</text>
</comment>
<name>A0A811Q8G2_9POAL</name>
<dbReference type="Proteomes" id="UP000604825">
    <property type="component" value="Unassembled WGS sequence"/>
</dbReference>
<evidence type="ECO:0000313" key="2">
    <source>
        <dbReference type="Proteomes" id="UP000604825"/>
    </source>
</evidence>
<dbReference type="AlphaFoldDB" id="A0A811Q8G2"/>
<dbReference type="EMBL" id="CAJGYO010000009">
    <property type="protein sequence ID" value="CAD6254517.1"/>
    <property type="molecule type" value="Genomic_DNA"/>
</dbReference>
<sequence>MLAAKPRAANSTKQAQSVLLKKLGVRVDEDAGDSEIQRNFKETFRGPMSSGKQQAFQLLFSGDFDPVAMELNMAGLDVVEA</sequence>
<reference evidence="1" key="1">
    <citation type="submission" date="2020-10" db="EMBL/GenBank/DDBJ databases">
        <authorList>
            <person name="Han B."/>
            <person name="Lu T."/>
            <person name="Zhao Q."/>
            <person name="Huang X."/>
            <person name="Zhao Y."/>
        </authorList>
    </citation>
    <scope>NUCLEOTIDE SEQUENCE</scope>
</reference>
<proteinExistence type="predicted"/>
<evidence type="ECO:0000313" key="1">
    <source>
        <dbReference type="EMBL" id="CAD6254517.1"/>
    </source>
</evidence>
<keyword evidence="2" id="KW-1185">Reference proteome</keyword>
<protein>
    <submittedName>
        <fullName evidence="1">Uncharacterized protein</fullName>
    </submittedName>
</protein>
<gene>
    <name evidence="1" type="ORF">NCGR_LOCUS38120</name>
</gene>